<dbReference type="EMBL" id="CAJVPS010001654">
    <property type="protein sequence ID" value="CAG8546260.1"/>
    <property type="molecule type" value="Genomic_DNA"/>
</dbReference>
<dbReference type="OrthoDB" id="10453242at2759"/>
<sequence>MGFMSIFWIWFRTVTLKERSINAIRMLLAEYDRKDLDTGITWEYWNSVNGKTSNWKDRFCVGLPISQQKEFLLIKLPSQPGISETSRTTILQISDDKCEPITLYL</sequence>
<evidence type="ECO:0000313" key="1">
    <source>
        <dbReference type="EMBL" id="CAG8546260.1"/>
    </source>
</evidence>
<name>A0A9N9FNY6_9GLOM</name>
<dbReference type="AlphaFoldDB" id="A0A9N9FNY6"/>
<gene>
    <name evidence="1" type="ORF">ALEPTO_LOCUS5654</name>
</gene>
<dbReference type="Proteomes" id="UP000789508">
    <property type="component" value="Unassembled WGS sequence"/>
</dbReference>
<comment type="caution">
    <text evidence="1">The sequence shown here is derived from an EMBL/GenBank/DDBJ whole genome shotgun (WGS) entry which is preliminary data.</text>
</comment>
<organism evidence="1 2">
    <name type="scientific">Ambispora leptoticha</name>
    <dbReference type="NCBI Taxonomy" id="144679"/>
    <lineage>
        <taxon>Eukaryota</taxon>
        <taxon>Fungi</taxon>
        <taxon>Fungi incertae sedis</taxon>
        <taxon>Mucoromycota</taxon>
        <taxon>Glomeromycotina</taxon>
        <taxon>Glomeromycetes</taxon>
        <taxon>Archaeosporales</taxon>
        <taxon>Ambisporaceae</taxon>
        <taxon>Ambispora</taxon>
    </lineage>
</organism>
<reference evidence="1" key="1">
    <citation type="submission" date="2021-06" db="EMBL/GenBank/DDBJ databases">
        <authorList>
            <person name="Kallberg Y."/>
            <person name="Tangrot J."/>
            <person name="Rosling A."/>
        </authorList>
    </citation>
    <scope>NUCLEOTIDE SEQUENCE</scope>
    <source>
        <strain evidence="1">FL130A</strain>
    </source>
</reference>
<accession>A0A9N9FNY6</accession>
<evidence type="ECO:0000313" key="2">
    <source>
        <dbReference type="Proteomes" id="UP000789508"/>
    </source>
</evidence>
<protein>
    <submittedName>
        <fullName evidence="1">10878_t:CDS:1</fullName>
    </submittedName>
</protein>
<keyword evidence="2" id="KW-1185">Reference proteome</keyword>
<proteinExistence type="predicted"/>